<evidence type="ECO:0000313" key="1">
    <source>
        <dbReference type="EMBL" id="JAE37181.1"/>
    </source>
</evidence>
<dbReference type="EMBL" id="GBRH01160715">
    <property type="protein sequence ID" value="JAE37181.1"/>
    <property type="molecule type" value="Transcribed_RNA"/>
</dbReference>
<organism evidence="1">
    <name type="scientific">Arundo donax</name>
    <name type="common">Giant reed</name>
    <name type="synonym">Donax arundinaceus</name>
    <dbReference type="NCBI Taxonomy" id="35708"/>
    <lineage>
        <taxon>Eukaryota</taxon>
        <taxon>Viridiplantae</taxon>
        <taxon>Streptophyta</taxon>
        <taxon>Embryophyta</taxon>
        <taxon>Tracheophyta</taxon>
        <taxon>Spermatophyta</taxon>
        <taxon>Magnoliopsida</taxon>
        <taxon>Liliopsida</taxon>
        <taxon>Poales</taxon>
        <taxon>Poaceae</taxon>
        <taxon>PACMAD clade</taxon>
        <taxon>Arundinoideae</taxon>
        <taxon>Arundineae</taxon>
        <taxon>Arundo</taxon>
    </lineage>
</organism>
<name>A0A0A9HQM3_ARUDO</name>
<proteinExistence type="predicted"/>
<reference evidence="1" key="1">
    <citation type="submission" date="2014-09" db="EMBL/GenBank/DDBJ databases">
        <authorList>
            <person name="Magalhaes I.L.F."/>
            <person name="Oliveira U."/>
            <person name="Santos F.R."/>
            <person name="Vidigal T.H.D.A."/>
            <person name="Brescovit A.D."/>
            <person name="Santos A.J."/>
        </authorList>
    </citation>
    <scope>NUCLEOTIDE SEQUENCE</scope>
    <source>
        <tissue evidence="1">Shoot tissue taken approximately 20 cm above the soil surface</tissue>
    </source>
</reference>
<protein>
    <submittedName>
        <fullName evidence="1">Uncharacterized protein</fullName>
    </submittedName>
</protein>
<reference evidence="1" key="2">
    <citation type="journal article" date="2015" name="Data Brief">
        <title>Shoot transcriptome of the giant reed, Arundo donax.</title>
        <authorList>
            <person name="Barrero R.A."/>
            <person name="Guerrero F.D."/>
            <person name="Moolhuijzen P."/>
            <person name="Goolsby J.A."/>
            <person name="Tidwell J."/>
            <person name="Bellgard S.E."/>
            <person name="Bellgard M.I."/>
        </authorList>
    </citation>
    <scope>NUCLEOTIDE SEQUENCE</scope>
    <source>
        <tissue evidence="1">Shoot tissue taken approximately 20 cm above the soil surface</tissue>
    </source>
</reference>
<accession>A0A0A9HQM3</accession>
<sequence length="39" mass="4332">MILLNRNFVSLHTISPGKLPNPANTITGRENEVKDIVKT</sequence>
<dbReference type="AlphaFoldDB" id="A0A0A9HQM3"/>